<comment type="caution">
    <text evidence="2">The sequence shown here is derived from an EMBL/GenBank/DDBJ whole genome shotgun (WGS) entry which is preliminary data.</text>
</comment>
<gene>
    <name evidence="2" type="ORF">Anas_13146</name>
</gene>
<dbReference type="AlphaFoldDB" id="A0A5N5SPY5"/>
<protein>
    <submittedName>
        <fullName evidence="2">Uncharacterized protein</fullName>
    </submittedName>
</protein>
<organism evidence="2 3">
    <name type="scientific">Armadillidium nasatum</name>
    <dbReference type="NCBI Taxonomy" id="96803"/>
    <lineage>
        <taxon>Eukaryota</taxon>
        <taxon>Metazoa</taxon>
        <taxon>Ecdysozoa</taxon>
        <taxon>Arthropoda</taxon>
        <taxon>Crustacea</taxon>
        <taxon>Multicrustacea</taxon>
        <taxon>Malacostraca</taxon>
        <taxon>Eumalacostraca</taxon>
        <taxon>Peracarida</taxon>
        <taxon>Isopoda</taxon>
        <taxon>Oniscidea</taxon>
        <taxon>Crinocheta</taxon>
        <taxon>Armadillidiidae</taxon>
        <taxon>Armadillidium</taxon>
    </lineage>
</organism>
<reference evidence="2 3" key="1">
    <citation type="journal article" date="2019" name="PLoS Biol.">
        <title>Sex chromosomes control vertical transmission of feminizing Wolbachia symbionts in an isopod.</title>
        <authorList>
            <person name="Becking T."/>
            <person name="Chebbi M.A."/>
            <person name="Giraud I."/>
            <person name="Moumen B."/>
            <person name="Laverre T."/>
            <person name="Caubet Y."/>
            <person name="Peccoud J."/>
            <person name="Gilbert C."/>
            <person name="Cordaux R."/>
        </authorList>
    </citation>
    <scope>NUCLEOTIDE SEQUENCE [LARGE SCALE GENOMIC DNA]</scope>
    <source>
        <strain evidence="2">ANa2</strain>
        <tissue evidence="2">Whole body excluding digestive tract and cuticle</tissue>
    </source>
</reference>
<evidence type="ECO:0000256" key="1">
    <source>
        <dbReference type="SAM" id="SignalP"/>
    </source>
</evidence>
<dbReference type="EMBL" id="SEYY01021666">
    <property type="protein sequence ID" value="KAB7496175.1"/>
    <property type="molecule type" value="Genomic_DNA"/>
</dbReference>
<feature type="signal peptide" evidence="1">
    <location>
        <begin position="1"/>
        <end position="26"/>
    </location>
</feature>
<proteinExistence type="predicted"/>
<dbReference type="Proteomes" id="UP000326759">
    <property type="component" value="Unassembled WGS sequence"/>
</dbReference>
<keyword evidence="1" id="KW-0732">Signal</keyword>
<name>A0A5N5SPY5_9CRUS</name>
<keyword evidence="3" id="KW-1185">Reference proteome</keyword>
<feature type="chain" id="PRO_5024291963" evidence="1">
    <location>
        <begin position="27"/>
        <end position="84"/>
    </location>
</feature>
<accession>A0A5N5SPY5</accession>
<sequence>MKFFNKKKFFFLMVVLVALICGVVEAPVAPPLNGREFDQITTTHKIKIHLMTWMKTITRGFNYLLLCSGDGDDYPWSVGLLRKR</sequence>
<evidence type="ECO:0000313" key="2">
    <source>
        <dbReference type="EMBL" id="KAB7496175.1"/>
    </source>
</evidence>
<evidence type="ECO:0000313" key="3">
    <source>
        <dbReference type="Proteomes" id="UP000326759"/>
    </source>
</evidence>